<protein>
    <submittedName>
        <fullName evidence="3">Uncharacterized protein</fullName>
    </submittedName>
</protein>
<sequence length="327" mass="37445">MATNIVTFSNHKKLDLDCKKIEDSVGGLRQQLNPCSLARLTQLERQQLRETYKAEYGEDLTSYFQRYYDEEDGFSALSLWILDPHERDAVVAREALLQQEEDEINFNALVEIFVRRKSSHVLLITQAYQRRFRRLLDQDIINLDPPNPFQKILVALGASHKAHEADVSQHISKCDARRLYETGEGSLAAADEAVVLEILSKRSIPQLKLTFSSYKRIYGHDYTKAIKRGDYGQFGEALTVVVKCIYNPACYYAKSLYRSIKGGKRGRETLTRTLISRVEVDMDDINKVFKEKYGKELAEFVGEAIPSGHYRDFLLTLATRCNNNIAS</sequence>
<dbReference type="InterPro" id="IPR018502">
    <property type="entry name" value="Annexin_repeat"/>
</dbReference>
<comment type="caution">
    <text evidence="3">The sequence shown here is derived from an EMBL/GenBank/DDBJ whole genome shotgun (WGS) entry which is preliminary data.</text>
</comment>
<dbReference type="Proteomes" id="UP001341840">
    <property type="component" value="Unassembled WGS sequence"/>
</dbReference>
<dbReference type="SUPFAM" id="SSF47874">
    <property type="entry name" value="Annexin"/>
    <property type="match status" value="1"/>
</dbReference>
<accession>A0ABU6QE29</accession>
<dbReference type="Gene3D" id="1.10.220.10">
    <property type="entry name" value="Annexin"/>
    <property type="match status" value="3"/>
</dbReference>
<organism evidence="3 4">
    <name type="scientific">Stylosanthes scabra</name>
    <dbReference type="NCBI Taxonomy" id="79078"/>
    <lineage>
        <taxon>Eukaryota</taxon>
        <taxon>Viridiplantae</taxon>
        <taxon>Streptophyta</taxon>
        <taxon>Embryophyta</taxon>
        <taxon>Tracheophyta</taxon>
        <taxon>Spermatophyta</taxon>
        <taxon>Magnoliopsida</taxon>
        <taxon>eudicotyledons</taxon>
        <taxon>Gunneridae</taxon>
        <taxon>Pentapetalae</taxon>
        <taxon>rosids</taxon>
        <taxon>fabids</taxon>
        <taxon>Fabales</taxon>
        <taxon>Fabaceae</taxon>
        <taxon>Papilionoideae</taxon>
        <taxon>50 kb inversion clade</taxon>
        <taxon>dalbergioids sensu lato</taxon>
        <taxon>Dalbergieae</taxon>
        <taxon>Pterocarpus clade</taxon>
        <taxon>Stylosanthes</taxon>
    </lineage>
</organism>
<keyword evidence="4" id="KW-1185">Reference proteome</keyword>
<dbReference type="PRINTS" id="PR00196">
    <property type="entry name" value="ANNEXIN"/>
</dbReference>
<evidence type="ECO:0000256" key="2">
    <source>
        <dbReference type="ARBA" id="ARBA00023216"/>
    </source>
</evidence>
<reference evidence="3 4" key="1">
    <citation type="journal article" date="2023" name="Plants (Basel)">
        <title>Bridging the Gap: Combining Genomics and Transcriptomics Approaches to Understand Stylosanthes scabra, an Orphan Legume from the Brazilian Caatinga.</title>
        <authorList>
            <person name="Ferreira-Neto J.R.C."/>
            <person name="da Silva M.D."/>
            <person name="Binneck E."/>
            <person name="de Melo N.F."/>
            <person name="da Silva R.H."/>
            <person name="de Melo A.L.T.M."/>
            <person name="Pandolfi V."/>
            <person name="Bustamante F.O."/>
            <person name="Brasileiro-Vidal A.C."/>
            <person name="Benko-Iseppon A.M."/>
        </authorList>
    </citation>
    <scope>NUCLEOTIDE SEQUENCE [LARGE SCALE GENOMIC DNA]</scope>
    <source>
        <tissue evidence="3">Leaves</tissue>
    </source>
</reference>
<dbReference type="PANTHER" id="PTHR10502:SF190">
    <property type="entry name" value="OS09G0453300 PROTEIN"/>
    <property type="match status" value="1"/>
</dbReference>
<name>A0ABU6QE29_9FABA</name>
<gene>
    <name evidence="3" type="ORF">PIB30_036292</name>
</gene>
<evidence type="ECO:0000313" key="4">
    <source>
        <dbReference type="Proteomes" id="UP001341840"/>
    </source>
</evidence>
<dbReference type="InterPro" id="IPR037104">
    <property type="entry name" value="Annexin_sf"/>
</dbReference>
<keyword evidence="1" id="KW-0677">Repeat</keyword>
<keyword evidence="2" id="KW-0041">Annexin</keyword>
<dbReference type="SMART" id="SM00335">
    <property type="entry name" value="ANX"/>
    <property type="match status" value="3"/>
</dbReference>
<evidence type="ECO:0000313" key="3">
    <source>
        <dbReference type="EMBL" id="MED6109731.1"/>
    </source>
</evidence>
<proteinExistence type="predicted"/>
<dbReference type="Pfam" id="PF00191">
    <property type="entry name" value="Annexin"/>
    <property type="match status" value="2"/>
</dbReference>
<dbReference type="PROSITE" id="PS51897">
    <property type="entry name" value="ANNEXIN_2"/>
    <property type="match status" value="3"/>
</dbReference>
<evidence type="ECO:0000256" key="1">
    <source>
        <dbReference type="ARBA" id="ARBA00022737"/>
    </source>
</evidence>
<dbReference type="InterPro" id="IPR001464">
    <property type="entry name" value="Annexin"/>
</dbReference>
<dbReference type="EMBL" id="JASCZI010000177">
    <property type="protein sequence ID" value="MED6109731.1"/>
    <property type="molecule type" value="Genomic_DNA"/>
</dbReference>
<dbReference type="PANTHER" id="PTHR10502">
    <property type="entry name" value="ANNEXIN"/>
    <property type="match status" value="1"/>
</dbReference>